<sequence length="67" mass="6660">MNDLTRILVNALRAIGLCTMVGVVGGLVFGFMTDDVATSLAYGLGIGAAAGAVFGFLAAVRTPTSGP</sequence>
<evidence type="ECO:0000313" key="3">
    <source>
        <dbReference type="Proteomes" id="UP000663791"/>
    </source>
</evidence>
<name>A0A938Y4J8_9ACTN</name>
<keyword evidence="1" id="KW-0472">Membrane</keyword>
<evidence type="ECO:0000256" key="1">
    <source>
        <dbReference type="SAM" id="Phobius"/>
    </source>
</evidence>
<proteinExistence type="predicted"/>
<protein>
    <submittedName>
        <fullName evidence="2">Uncharacterized protein</fullName>
    </submittedName>
</protein>
<dbReference type="Proteomes" id="UP000663791">
    <property type="component" value="Unassembled WGS sequence"/>
</dbReference>
<dbReference type="EMBL" id="JAERTX010000026">
    <property type="protein sequence ID" value="MBM9461761.1"/>
    <property type="molecule type" value="Genomic_DNA"/>
</dbReference>
<accession>A0A938Y4J8</accession>
<dbReference type="AlphaFoldDB" id="A0A938Y4J8"/>
<comment type="caution">
    <text evidence="2">The sequence shown here is derived from an EMBL/GenBank/DDBJ whole genome shotgun (WGS) entry which is preliminary data.</text>
</comment>
<reference evidence="2" key="1">
    <citation type="submission" date="2021-01" db="EMBL/GenBank/DDBJ databases">
        <title>Novel species in genus Nocardioides.</title>
        <authorList>
            <person name="Zhang G."/>
        </authorList>
    </citation>
    <scope>NUCLEOTIDE SEQUENCE</scope>
    <source>
        <strain evidence="2">Zg-536</strain>
    </source>
</reference>
<dbReference type="RefSeq" id="WP_205293082.1">
    <property type="nucleotide sequence ID" value="NZ_CP074406.1"/>
</dbReference>
<organism evidence="2 3">
    <name type="scientific">Nocardioides faecalis</name>
    <dbReference type="NCBI Taxonomy" id="2803858"/>
    <lineage>
        <taxon>Bacteria</taxon>
        <taxon>Bacillati</taxon>
        <taxon>Actinomycetota</taxon>
        <taxon>Actinomycetes</taxon>
        <taxon>Propionibacteriales</taxon>
        <taxon>Nocardioidaceae</taxon>
        <taxon>Nocardioides</taxon>
    </lineage>
</organism>
<feature type="transmembrane region" description="Helical" evidence="1">
    <location>
        <begin position="12"/>
        <end position="33"/>
    </location>
</feature>
<keyword evidence="3" id="KW-1185">Reference proteome</keyword>
<evidence type="ECO:0000313" key="2">
    <source>
        <dbReference type="EMBL" id="MBM9461761.1"/>
    </source>
</evidence>
<gene>
    <name evidence="2" type="ORF">JK386_17860</name>
</gene>
<keyword evidence="1" id="KW-0812">Transmembrane</keyword>
<feature type="transmembrane region" description="Helical" evidence="1">
    <location>
        <begin position="39"/>
        <end position="60"/>
    </location>
</feature>
<keyword evidence="1" id="KW-1133">Transmembrane helix</keyword>